<evidence type="ECO:0000256" key="8">
    <source>
        <dbReference type="ARBA" id="ARBA00022840"/>
    </source>
</evidence>
<dbReference type="EMBL" id="JAAGNZ010000001">
    <property type="protein sequence ID" value="NEU67253.1"/>
    <property type="molecule type" value="Genomic_DNA"/>
</dbReference>
<evidence type="ECO:0000256" key="10">
    <source>
        <dbReference type="ARBA" id="ARBA00022884"/>
    </source>
</evidence>
<evidence type="ECO:0000256" key="2">
    <source>
        <dbReference type="ARBA" id="ARBA00022679"/>
    </source>
</evidence>
<evidence type="ECO:0000259" key="13">
    <source>
        <dbReference type="Pfam" id="PF01966"/>
    </source>
</evidence>
<keyword evidence="4" id="KW-0548">Nucleotidyltransferase</keyword>
<evidence type="ECO:0000313" key="16">
    <source>
        <dbReference type="Proteomes" id="UP000477386"/>
    </source>
</evidence>
<keyword evidence="3" id="KW-0819">tRNA processing</keyword>
<dbReference type="FunFam" id="3.30.460.10:FF:000033">
    <property type="entry name" value="Poly A polymerase head domain protein"/>
    <property type="match status" value="1"/>
</dbReference>
<feature type="domain" description="Poly A polymerase head" evidence="12">
    <location>
        <begin position="27"/>
        <end position="162"/>
    </location>
</feature>
<evidence type="ECO:0000313" key="15">
    <source>
        <dbReference type="EMBL" id="NEU67253.1"/>
    </source>
</evidence>
<keyword evidence="10 11" id="KW-0694">RNA-binding</keyword>
<dbReference type="InterPro" id="IPR003607">
    <property type="entry name" value="HD/PDEase_dom"/>
</dbReference>
<keyword evidence="9" id="KW-0460">Magnesium</keyword>
<protein>
    <submittedName>
        <fullName evidence="15">HD domain-containing protein</fullName>
    </submittedName>
</protein>
<comment type="caution">
    <text evidence="15">The sequence shown here is derived from an EMBL/GenBank/DDBJ whole genome shotgun (WGS) entry which is preliminary data.</text>
</comment>
<evidence type="ECO:0000256" key="6">
    <source>
        <dbReference type="ARBA" id="ARBA00022741"/>
    </source>
</evidence>
<dbReference type="GO" id="GO:0008033">
    <property type="term" value="P:tRNA processing"/>
    <property type="evidence" value="ECO:0007669"/>
    <property type="project" value="UniProtKB-KW"/>
</dbReference>
<keyword evidence="6" id="KW-0547">Nucleotide-binding</keyword>
<dbReference type="Proteomes" id="UP000477386">
    <property type="component" value="Unassembled WGS sequence"/>
</dbReference>
<dbReference type="Gene3D" id="1.10.3090.10">
    <property type="entry name" value="cca-adding enzyme, domain 2"/>
    <property type="match status" value="1"/>
</dbReference>
<dbReference type="SUPFAM" id="SSF81301">
    <property type="entry name" value="Nucleotidyltransferase"/>
    <property type="match status" value="1"/>
</dbReference>
<dbReference type="GO" id="GO:0005524">
    <property type="term" value="F:ATP binding"/>
    <property type="evidence" value="ECO:0007669"/>
    <property type="project" value="UniProtKB-KW"/>
</dbReference>
<dbReference type="Pfam" id="PF01743">
    <property type="entry name" value="PolyA_pol"/>
    <property type="match status" value="1"/>
</dbReference>
<sequence>MNFSDTLHENPIFDSIAREADKLSVQAYVIGGFVRDLVLQRPSKDIDVVCVGSGITLAEAVGKTLQTNVSVFPSFGTAMLRTTHDPNRASGTDWEVEFVGARKESYRSESRKPIVEDGTLEDDQNRRDFTINAMGISLNAPDFGELIDPFDGLKDLKRKLIRTPLDPDITFSDDPLRMMRAIRFAAQLNFDIEPDTFDSIVRMNERINIVSRERVTDELNKIVLAPTPSYGFKLLYHAGLLDRIFPELIALKGVETIEGKGHKDNFYHTLQVLDNIANRTDKSPILSDNELWLRWAALLHDIAKPATKRFDAKVGWTFHGHEDMGARWVPGIFRTMKLPLNEHMRFVQKLVRLHLRPIALTKEQITDSALRRLLFDAGNDLDGLMALCRADITSKNYEKVQKHLRNFDRVERKLLDLEERDKLRSFQPVITGELIMEAFNIPPSKEVGEIKTAIREAILDGVVPNNLDEAFPLLIEEGKKWGLTPVKDLSELRVSALSTEDEKSV</sequence>
<keyword evidence="16" id="KW-1185">Reference proteome</keyword>
<organism evidence="15 16">
    <name type="scientific">Spirosoma agri</name>
    <dbReference type="NCBI Taxonomy" id="1987381"/>
    <lineage>
        <taxon>Bacteria</taxon>
        <taxon>Pseudomonadati</taxon>
        <taxon>Bacteroidota</taxon>
        <taxon>Cytophagia</taxon>
        <taxon>Cytophagales</taxon>
        <taxon>Cytophagaceae</taxon>
        <taxon>Spirosoma</taxon>
    </lineage>
</organism>
<proteinExistence type="inferred from homology"/>
<dbReference type="Gene3D" id="3.30.460.10">
    <property type="entry name" value="Beta Polymerase, domain 2"/>
    <property type="match status" value="1"/>
</dbReference>
<evidence type="ECO:0000256" key="11">
    <source>
        <dbReference type="RuleBase" id="RU003953"/>
    </source>
</evidence>
<evidence type="ECO:0000256" key="9">
    <source>
        <dbReference type="ARBA" id="ARBA00022842"/>
    </source>
</evidence>
<keyword evidence="2 11" id="KW-0808">Transferase</keyword>
<dbReference type="Pfam" id="PF12627">
    <property type="entry name" value="PolyA_pol_RNAbd"/>
    <property type="match status" value="1"/>
</dbReference>
<name>A0A6M0IJZ3_9BACT</name>
<dbReference type="InterPro" id="IPR043519">
    <property type="entry name" value="NT_sf"/>
</dbReference>
<dbReference type="PANTHER" id="PTHR47545:SF1">
    <property type="entry name" value="MULTIFUNCTIONAL CCA PROTEIN"/>
    <property type="match status" value="1"/>
</dbReference>
<dbReference type="InterPro" id="IPR006674">
    <property type="entry name" value="HD_domain"/>
</dbReference>
<dbReference type="SUPFAM" id="SSF81891">
    <property type="entry name" value="Poly A polymerase C-terminal region-like"/>
    <property type="match status" value="1"/>
</dbReference>
<dbReference type="InterPro" id="IPR050124">
    <property type="entry name" value="tRNA_CCA-adding_enzyme"/>
</dbReference>
<dbReference type="GO" id="GO:0042245">
    <property type="term" value="P:RNA repair"/>
    <property type="evidence" value="ECO:0007669"/>
    <property type="project" value="UniProtKB-KW"/>
</dbReference>
<dbReference type="CDD" id="cd05398">
    <property type="entry name" value="NT_ClassII-CCAase"/>
    <property type="match status" value="1"/>
</dbReference>
<dbReference type="RefSeq" id="WP_164036974.1">
    <property type="nucleotide sequence ID" value="NZ_JAAGNZ010000001.1"/>
</dbReference>
<evidence type="ECO:0000256" key="7">
    <source>
        <dbReference type="ARBA" id="ARBA00022800"/>
    </source>
</evidence>
<feature type="domain" description="tRNA nucleotidyltransferase/poly(A) polymerase RNA and SrmB- binding" evidence="14">
    <location>
        <begin position="189"/>
        <end position="248"/>
    </location>
</feature>
<dbReference type="GO" id="GO:0046872">
    <property type="term" value="F:metal ion binding"/>
    <property type="evidence" value="ECO:0007669"/>
    <property type="project" value="UniProtKB-KW"/>
</dbReference>
<keyword evidence="5" id="KW-0479">Metal-binding</keyword>
<keyword evidence="8" id="KW-0067">ATP-binding</keyword>
<dbReference type="GO" id="GO:0016779">
    <property type="term" value="F:nucleotidyltransferase activity"/>
    <property type="evidence" value="ECO:0007669"/>
    <property type="project" value="UniProtKB-KW"/>
</dbReference>
<evidence type="ECO:0000256" key="5">
    <source>
        <dbReference type="ARBA" id="ARBA00022723"/>
    </source>
</evidence>
<keyword evidence="7" id="KW-0692">RNA repair</keyword>
<dbReference type="InterPro" id="IPR032828">
    <property type="entry name" value="PolyA_RNA-bd"/>
</dbReference>
<dbReference type="PANTHER" id="PTHR47545">
    <property type="entry name" value="MULTIFUNCTIONAL CCA PROTEIN"/>
    <property type="match status" value="1"/>
</dbReference>
<accession>A0A6M0IJZ3</accession>
<dbReference type="InterPro" id="IPR002646">
    <property type="entry name" value="PolA_pol_head_dom"/>
</dbReference>
<dbReference type="CDD" id="cd00077">
    <property type="entry name" value="HDc"/>
    <property type="match status" value="1"/>
</dbReference>
<comment type="cofactor">
    <cofactor evidence="1">
        <name>Mg(2+)</name>
        <dbReference type="ChEBI" id="CHEBI:18420"/>
    </cofactor>
</comment>
<comment type="similarity">
    <text evidence="11">Belongs to the tRNA nucleotidyltransferase/poly(A) polymerase family.</text>
</comment>
<reference evidence="15 16" key="1">
    <citation type="submission" date="2020-02" db="EMBL/GenBank/DDBJ databases">
        <title>Draft genome sequence of two Spirosoma agri KCTC 52727 and Spirosoma terrae KCTC 52035.</title>
        <authorList>
            <person name="Rojas J."/>
            <person name="Ambika Manirajan B."/>
            <person name="Ratering S."/>
            <person name="Suarez C."/>
            <person name="Schnell S."/>
        </authorList>
    </citation>
    <scope>NUCLEOTIDE SEQUENCE [LARGE SCALE GENOMIC DNA]</scope>
    <source>
        <strain evidence="15 16">KCTC 52727</strain>
    </source>
</reference>
<evidence type="ECO:0000256" key="3">
    <source>
        <dbReference type="ARBA" id="ARBA00022694"/>
    </source>
</evidence>
<dbReference type="GO" id="GO:0003723">
    <property type="term" value="F:RNA binding"/>
    <property type="evidence" value="ECO:0007669"/>
    <property type="project" value="UniProtKB-KW"/>
</dbReference>
<evidence type="ECO:0000256" key="4">
    <source>
        <dbReference type="ARBA" id="ARBA00022695"/>
    </source>
</evidence>
<evidence type="ECO:0000259" key="12">
    <source>
        <dbReference type="Pfam" id="PF01743"/>
    </source>
</evidence>
<dbReference type="Pfam" id="PF01966">
    <property type="entry name" value="HD"/>
    <property type="match status" value="1"/>
</dbReference>
<dbReference type="AlphaFoldDB" id="A0A6M0IJZ3"/>
<evidence type="ECO:0000256" key="1">
    <source>
        <dbReference type="ARBA" id="ARBA00001946"/>
    </source>
</evidence>
<evidence type="ECO:0000259" key="14">
    <source>
        <dbReference type="Pfam" id="PF12627"/>
    </source>
</evidence>
<gene>
    <name evidence="15" type="ORF">GK091_10205</name>
</gene>
<feature type="domain" description="HD" evidence="13">
    <location>
        <begin position="266"/>
        <end position="368"/>
    </location>
</feature>